<feature type="region of interest" description="Disordered" evidence="1">
    <location>
        <begin position="75"/>
        <end position="94"/>
    </location>
</feature>
<feature type="region of interest" description="Disordered" evidence="1">
    <location>
        <begin position="106"/>
        <end position="125"/>
    </location>
</feature>
<dbReference type="AlphaFoldDB" id="A0A6G1WGA5"/>
<sequence length="148" mass="15601">MSFTTIGLARHAADFDTAERYAGFVAASSKEIAPISPVPPCCVVLSPFGVHEAHEEGSVRFAAAPQPRDQVRGVADGFGCGDDPASPSALGNAHPSLLTVDTPIAMSDNSHRHSRPPALHHAHDGIAIERRASKGARTSRSKAVRFSR</sequence>
<evidence type="ECO:0000256" key="1">
    <source>
        <dbReference type="SAM" id="MobiDB-lite"/>
    </source>
</evidence>
<protein>
    <submittedName>
        <fullName evidence="2">Uncharacterized protein</fullName>
    </submittedName>
</protein>
<reference evidence="2" key="1">
    <citation type="journal article" date="2013" name="Genome Biol.">
        <title>Comparative genomics of the core and accessory genomes of 48 Sinorhizobium strains comprising five genospecies.</title>
        <authorList>
            <person name="Sugawara M."/>
            <person name="Epstein B."/>
            <person name="Badgley B.D."/>
            <person name="Unno T."/>
            <person name="Xu L."/>
            <person name="Reese J."/>
            <person name="Gyaneshwar P."/>
            <person name="Denny R."/>
            <person name="Mudge J."/>
            <person name="Bharti A.K."/>
            <person name="Farmer A.D."/>
            <person name="May G.D."/>
            <person name="Woodward J.E."/>
            <person name="Medigue C."/>
            <person name="Vallenet D."/>
            <person name="Lajus A."/>
            <person name="Rouy Z."/>
            <person name="Martinez-Vaz B."/>
            <person name="Tiffin P."/>
            <person name="Young N.D."/>
            <person name="Sadowsky M.J."/>
        </authorList>
    </citation>
    <scope>NUCLEOTIDE SEQUENCE</scope>
    <source>
        <strain evidence="2">M1</strain>
    </source>
</reference>
<accession>A0A6G1WGA5</accession>
<dbReference type="EMBL" id="WISB01000037">
    <property type="protein sequence ID" value="MQW68761.1"/>
    <property type="molecule type" value="Genomic_DNA"/>
</dbReference>
<proteinExistence type="predicted"/>
<organism evidence="2">
    <name type="scientific">Sinorhizobium medicae</name>
    <dbReference type="NCBI Taxonomy" id="110321"/>
    <lineage>
        <taxon>Bacteria</taxon>
        <taxon>Pseudomonadati</taxon>
        <taxon>Pseudomonadota</taxon>
        <taxon>Alphaproteobacteria</taxon>
        <taxon>Hyphomicrobiales</taxon>
        <taxon>Rhizobiaceae</taxon>
        <taxon>Sinorhizobium/Ensifer group</taxon>
        <taxon>Sinorhizobium</taxon>
    </lineage>
</organism>
<evidence type="ECO:0000313" key="2">
    <source>
        <dbReference type="EMBL" id="MQW68761.1"/>
    </source>
</evidence>
<gene>
    <name evidence="2" type="ORF">GHJ91_06085</name>
</gene>
<name>A0A6G1WGA5_9HYPH</name>
<comment type="caution">
    <text evidence="2">The sequence shown here is derived from an EMBL/GenBank/DDBJ whole genome shotgun (WGS) entry which is preliminary data.</text>
</comment>